<evidence type="ECO:0000313" key="1">
    <source>
        <dbReference type="EMBL" id="JAD49807.1"/>
    </source>
</evidence>
<proteinExistence type="predicted"/>
<reference evidence="1" key="1">
    <citation type="submission" date="2014-09" db="EMBL/GenBank/DDBJ databases">
        <authorList>
            <person name="Magalhaes I.L.F."/>
            <person name="Oliveira U."/>
            <person name="Santos F.R."/>
            <person name="Vidigal T.H.D.A."/>
            <person name="Brescovit A.D."/>
            <person name="Santos A.J."/>
        </authorList>
    </citation>
    <scope>NUCLEOTIDE SEQUENCE</scope>
    <source>
        <tissue evidence="1">Shoot tissue taken approximately 20 cm above the soil surface</tissue>
    </source>
</reference>
<protein>
    <submittedName>
        <fullName evidence="1">Uncharacterized protein</fullName>
    </submittedName>
</protein>
<dbReference type="AlphaFoldDB" id="A0A0A9ART6"/>
<dbReference type="EMBL" id="GBRH01248088">
    <property type="protein sequence ID" value="JAD49807.1"/>
    <property type="molecule type" value="Transcribed_RNA"/>
</dbReference>
<sequence>MIQIQFHSSQLKRASNLQLKSILVI</sequence>
<accession>A0A0A9ART6</accession>
<name>A0A0A9ART6_ARUDO</name>
<organism evidence="1">
    <name type="scientific">Arundo donax</name>
    <name type="common">Giant reed</name>
    <name type="synonym">Donax arundinaceus</name>
    <dbReference type="NCBI Taxonomy" id="35708"/>
    <lineage>
        <taxon>Eukaryota</taxon>
        <taxon>Viridiplantae</taxon>
        <taxon>Streptophyta</taxon>
        <taxon>Embryophyta</taxon>
        <taxon>Tracheophyta</taxon>
        <taxon>Spermatophyta</taxon>
        <taxon>Magnoliopsida</taxon>
        <taxon>Liliopsida</taxon>
        <taxon>Poales</taxon>
        <taxon>Poaceae</taxon>
        <taxon>PACMAD clade</taxon>
        <taxon>Arundinoideae</taxon>
        <taxon>Arundineae</taxon>
        <taxon>Arundo</taxon>
    </lineage>
</organism>
<reference evidence="1" key="2">
    <citation type="journal article" date="2015" name="Data Brief">
        <title>Shoot transcriptome of the giant reed, Arundo donax.</title>
        <authorList>
            <person name="Barrero R.A."/>
            <person name="Guerrero F.D."/>
            <person name="Moolhuijzen P."/>
            <person name="Goolsby J.A."/>
            <person name="Tidwell J."/>
            <person name="Bellgard S.E."/>
            <person name="Bellgard M.I."/>
        </authorList>
    </citation>
    <scope>NUCLEOTIDE SEQUENCE</scope>
    <source>
        <tissue evidence="1">Shoot tissue taken approximately 20 cm above the soil surface</tissue>
    </source>
</reference>